<dbReference type="EMBL" id="CABFUZ020000111">
    <property type="protein sequence ID" value="VVM06315.1"/>
    <property type="molecule type" value="Genomic_DNA"/>
</dbReference>
<dbReference type="AlphaFoldDB" id="A0A5E6MA88"/>
<evidence type="ECO:0000313" key="3">
    <source>
        <dbReference type="Proteomes" id="UP000381693"/>
    </source>
</evidence>
<name>A0A5E6MA88_9BACT</name>
<evidence type="ECO:0000256" key="1">
    <source>
        <dbReference type="SAM" id="Phobius"/>
    </source>
</evidence>
<dbReference type="PANTHER" id="PTHR43646:SF3">
    <property type="entry name" value="SLR1566 PROTEIN"/>
    <property type="match status" value="1"/>
</dbReference>
<feature type="transmembrane region" description="Helical" evidence="1">
    <location>
        <begin position="185"/>
        <end position="204"/>
    </location>
</feature>
<feature type="transmembrane region" description="Helical" evidence="1">
    <location>
        <begin position="308"/>
        <end position="328"/>
    </location>
</feature>
<accession>A0A5E6MA88</accession>
<dbReference type="Gene3D" id="3.90.550.10">
    <property type="entry name" value="Spore Coat Polysaccharide Biosynthesis Protein SpsA, Chain A"/>
    <property type="match status" value="1"/>
</dbReference>
<organism evidence="2 3">
    <name type="scientific">Methylacidimicrobium cyclopophantes</name>
    <dbReference type="NCBI Taxonomy" id="1041766"/>
    <lineage>
        <taxon>Bacteria</taxon>
        <taxon>Pseudomonadati</taxon>
        <taxon>Verrucomicrobiota</taxon>
        <taxon>Methylacidimicrobium</taxon>
    </lineage>
</organism>
<dbReference type="Proteomes" id="UP000381693">
    <property type="component" value="Unassembled WGS sequence"/>
</dbReference>
<protein>
    <submittedName>
        <fullName evidence="2">Uncharacterized protein</fullName>
    </submittedName>
</protein>
<dbReference type="OrthoDB" id="9768769at2"/>
<keyword evidence="3" id="KW-1185">Reference proteome</keyword>
<dbReference type="SUPFAM" id="SSF53448">
    <property type="entry name" value="Nucleotide-diphospho-sugar transferases"/>
    <property type="match status" value="1"/>
</dbReference>
<evidence type="ECO:0000313" key="2">
    <source>
        <dbReference type="EMBL" id="VVM06315.1"/>
    </source>
</evidence>
<reference evidence="2" key="1">
    <citation type="submission" date="2019-09" db="EMBL/GenBank/DDBJ databases">
        <authorList>
            <person name="Cremers G."/>
        </authorList>
    </citation>
    <scope>NUCLEOTIDE SEQUENCE [LARGE SCALE GENOMIC DNA]</scope>
    <source>
        <strain evidence="2">3B</strain>
    </source>
</reference>
<sequence>MSFSNLDLWLGAIPPLAWTAVFLDPSCPWKPFFSPRVPDTGRRLPRVRILVPARNEEAVLPQTLPALLQQDYPGDFDLLLIDDRSQDGTGTTARSIAAKLGLSERLQVVEGSSLPEGWTGKLWALEQGWRQTEDRSPEESPCEFFLLTDADILHGRDSLRTLVEESLRFGGGLNSRMAKLHCRFLPERLLIPPFLFFFSLLYPMRRINQPRSRRAGAAGGCILLSRRALQRLGGFPGLRGEIIDDLALARAVKGAGFPIHFSLAQPVSASGERPGFDTGVESLRKYPTWGSLWKMVSRSAFAELRYSWLRLLLTLCLLFLFFSFPLLLCLEGLSSLWQGSHPEGLLRIGLGLAGLILPSLLFLPTIRYFGLPWPWSATLPFSGLLYGLITAESAWRHLRGKDSGWRATPDVLS</sequence>
<keyword evidence="1" id="KW-0812">Transmembrane</keyword>
<keyword evidence="1" id="KW-0472">Membrane</keyword>
<dbReference type="InterPro" id="IPR029044">
    <property type="entry name" value="Nucleotide-diphossugar_trans"/>
</dbReference>
<proteinExistence type="predicted"/>
<keyword evidence="1" id="KW-1133">Transmembrane helix</keyword>
<comment type="caution">
    <text evidence="2">The sequence shown here is derived from an EMBL/GenBank/DDBJ whole genome shotgun (WGS) entry which is preliminary data.</text>
</comment>
<dbReference type="RefSeq" id="WP_142525076.1">
    <property type="nucleotide sequence ID" value="NZ_CABFUZ020000111.1"/>
</dbReference>
<dbReference type="Pfam" id="PF13641">
    <property type="entry name" value="Glyco_tranf_2_3"/>
    <property type="match status" value="1"/>
</dbReference>
<dbReference type="CDD" id="cd06423">
    <property type="entry name" value="CESA_like"/>
    <property type="match status" value="1"/>
</dbReference>
<dbReference type="PANTHER" id="PTHR43646">
    <property type="entry name" value="GLYCOSYLTRANSFERASE"/>
    <property type="match status" value="1"/>
</dbReference>
<gene>
    <name evidence="2" type="ORF">MAMC_01032</name>
</gene>
<feature type="transmembrane region" description="Helical" evidence="1">
    <location>
        <begin position="348"/>
        <end position="369"/>
    </location>
</feature>